<sequence length="427" mass="46791">MMVLLRRLVAALGVLAPLVTAATLPALPLHSSGRWILDANNKRVKLRCVNWAAHMETNIPEGLQHRPMDAIADWIAAQGFNCVRLTYSIDHALDPSLPVSTSFTTNAASATGVSAAEMAALFGRVAANNPWITPGETTTRDVLAAAVDRLYARGVLTVLDNHVSRASWCCSLTDGNGWWDEAAGYNPWNSRFFDTRAWLAGLEAMAAWARGHPGVVAMSLRNELREFPLLQDVDPARPDWYAFVGRAGAVVHAANPDVLVVVGGVQSSTDLSHLRLPGGGGMLDTSAWAGKHVWEMHAYSFTVTFPDVFGSCDVVRAEYGALSGFVLEQDRPYTGPLILSEFGVGMEGGDKDGLSDEDDRYLRCLVSYMENNDADWAVWAVQGSYYVRDGQVDYDETWGLMNHNWTGWRNPAFPAKLGNMWNMTQEP</sequence>
<dbReference type="OrthoDB" id="442731at2759"/>
<dbReference type="STRING" id="573729.G2QCY1"/>
<dbReference type="eggNOG" id="ENOG502QVYM">
    <property type="taxonomic scope" value="Eukaryota"/>
</dbReference>
<dbReference type="HOGENOM" id="CLU_039562_0_0_1"/>
<evidence type="ECO:0000256" key="3">
    <source>
        <dbReference type="ARBA" id="ARBA00023295"/>
    </source>
</evidence>
<dbReference type="InterPro" id="IPR001547">
    <property type="entry name" value="Glyco_hydro_5"/>
</dbReference>
<dbReference type="OMA" id="CCNLDDG"/>
<evidence type="ECO:0000256" key="4">
    <source>
        <dbReference type="RuleBase" id="RU361153"/>
    </source>
</evidence>
<evidence type="ECO:0000256" key="1">
    <source>
        <dbReference type="ARBA" id="ARBA00005641"/>
    </source>
</evidence>
<reference evidence="7 8" key="1">
    <citation type="journal article" date="2011" name="Nat. Biotechnol.">
        <title>Comparative genomic analysis of the thermophilic biomass-degrading fungi Myceliophthora thermophila and Thielavia terrestris.</title>
        <authorList>
            <person name="Berka R.M."/>
            <person name="Grigoriev I.V."/>
            <person name="Otillar R."/>
            <person name="Salamov A."/>
            <person name="Grimwood J."/>
            <person name="Reid I."/>
            <person name="Ishmael N."/>
            <person name="John T."/>
            <person name="Darmond C."/>
            <person name="Moisan M.-C."/>
            <person name="Henrissat B."/>
            <person name="Coutinho P.M."/>
            <person name="Lombard V."/>
            <person name="Natvig D.O."/>
            <person name="Lindquist E."/>
            <person name="Schmutz J."/>
            <person name="Lucas S."/>
            <person name="Harris P."/>
            <person name="Powlowski J."/>
            <person name="Bellemare A."/>
            <person name="Taylor D."/>
            <person name="Butler G."/>
            <person name="de Vries R.P."/>
            <person name="Allijn I.E."/>
            <person name="van den Brink J."/>
            <person name="Ushinsky S."/>
            <person name="Storms R."/>
            <person name="Powell A.J."/>
            <person name="Paulsen I.T."/>
            <person name="Elbourne L.D.H."/>
            <person name="Baker S.E."/>
            <person name="Magnuson J."/>
            <person name="LaBoissiere S."/>
            <person name="Clutterbuck A.J."/>
            <person name="Martinez D."/>
            <person name="Wogulis M."/>
            <person name="de Leon A.L."/>
            <person name="Rey M.W."/>
            <person name="Tsang A."/>
        </authorList>
    </citation>
    <scope>NUCLEOTIDE SEQUENCE [LARGE SCALE GENOMIC DNA]</scope>
    <source>
        <strain evidence="8">ATCC 42464 / BCRC 31852 / DSM 1799</strain>
    </source>
</reference>
<gene>
    <name evidence="7" type="ORF">MYCTH_94336</name>
</gene>
<organism evidence="7 8">
    <name type="scientific">Thermothelomyces thermophilus (strain ATCC 42464 / BCRC 31852 / DSM 1799)</name>
    <name type="common">Sporotrichum thermophile</name>
    <dbReference type="NCBI Taxonomy" id="573729"/>
    <lineage>
        <taxon>Eukaryota</taxon>
        <taxon>Fungi</taxon>
        <taxon>Dikarya</taxon>
        <taxon>Ascomycota</taxon>
        <taxon>Pezizomycotina</taxon>
        <taxon>Sordariomycetes</taxon>
        <taxon>Sordariomycetidae</taxon>
        <taxon>Sordariales</taxon>
        <taxon>Chaetomiaceae</taxon>
        <taxon>Thermothelomyces</taxon>
    </lineage>
</organism>
<dbReference type="RefSeq" id="XP_003662646.1">
    <property type="nucleotide sequence ID" value="XM_003662598.1"/>
</dbReference>
<evidence type="ECO:0000256" key="2">
    <source>
        <dbReference type="ARBA" id="ARBA00022801"/>
    </source>
</evidence>
<dbReference type="GO" id="GO:0004553">
    <property type="term" value="F:hydrolase activity, hydrolyzing O-glycosyl compounds"/>
    <property type="evidence" value="ECO:0007669"/>
    <property type="project" value="InterPro"/>
</dbReference>
<dbReference type="GO" id="GO:0000272">
    <property type="term" value="P:polysaccharide catabolic process"/>
    <property type="evidence" value="ECO:0007669"/>
    <property type="project" value="InterPro"/>
</dbReference>
<dbReference type="PANTHER" id="PTHR31263">
    <property type="entry name" value="CELLULASE FAMILY PROTEIN (AFU_ORTHOLOGUE AFUA_5G14560)"/>
    <property type="match status" value="1"/>
</dbReference>
<comment type="similarity">
    <text evidence="1 4">Belongs to the glycosyl hydrolase 5 (cellulase A) family.</text>
</comment>
<dbReference type="InParanoid" id="G2QCY1"/>
<dbReference type="KEGG" id="mtm:MYCTH_94336"/>
<name>G2QCY1_THET4</name>
<dbReference type="GeneID" id="11512722"/>
<evidence type="ECO:0000259" key="6">
    <source>
        <dbReference type="Pfam" id="PF00150"/>
    </source>
</evidence>
<keyword evidence="5" id="KW-0732">Signal</keyword>
<evidence type="ECO:0000313" key="7">
    <source>
        <dbReference type="EMBL" id="AEO57401.1"/>
    </source>
</evidence>
<evidence type="ECO:0000313" key="8">
    <source>
        <dbReference type="Proteomes" id="UP000007322"/>
    </source>
</evidence>
<feature type="signal peptide" evidence="5">
    <location>
        <begin position="1"/>
        <end position="21"/>
    </location>
</feature>
<feature type="chain" id="PRO_5003435475" evidence="5">
    <location>
        <begin position="22"/>
        <end position="427"/>
    </location>
</feature>
<keyword evidence="3 4" id="KW-0326">Glycosidase</keyword>
<keyword evidence="2 4" id="KW-0378">Hydrolase</keyword>
<dbReference type="Gene3D" id="3.20.20.80">
    <property type="entry name" value="Glycosidases"/>
    <property type="match status" value="1"/>
</dbReference>
<proteinExistence type="inferred from homology"/>
<dbReference type="SUPFAM" id="SSF51445">
    <property type="entry name" value="(Trans)glycosidases"/>
    <property type="match status" value="1"/>
</dbReference>
<dbReference type="Pfam" id="PF00150">
    <property type="entry name" value="Cellulase"/>
    <property type="match status" value="1"/>
</dbReference>
<accession>G2QCY1</accession>
<dbReference type="PANTHER" id="PTHR31263:SF0">
    <property type="entry name" value="CELLULASE FAMILY PROTEIN (AFU_ORTHOLOGUE AFUA_5G14560)"/>
    <property type="match status" value="1"/>
</dbReference>
<feature type="domain" description="Glycoside hydrolase family 5" evidence="6">
    <location>
        <begin position="64"/>
        <end position="382"/>
    </location>
</feature>
<dbReference type="EMBL" id="CP003004">
    <property type="protein sequence ID" value="AEO57401.1"/>
    <property type="molecule type" value="Genomic_DNA"/>
</dbReference>
<dbReference type="AlphaFoldDB" id="G2QCY1"/>
<evidence type="ECO:0000256" key="5">
    <source>
        <dbReference type="SAM" id="SignalP"/>
    </source>
</evidence>
<dbReference type="VEuPathDB" id="FungiDB:MYCTH_94336"/>
<dbReference type="Proteomes" id="UP000007322">
    <property type="component" value="Chromosome 3"/>
</dbReference>
<protein>
    <submittedName>
        <fullName evidence="7">Glycoside hydrolase family 5 protein</fullName>
    </submittedName>
</protein>
<dbReference type="InterPro" id="IPR017853">
    <property type="entry name" value="GH"/>
</dbReference>
<keyword evidence="8" id="KW-1185">Reference proteome</keyword>